<proteinExistence type="predicted"/>
<protein>
    <submittedName>
        <fullName evidence="1">Uncharacterized protein</fullName>
    </submittedName>
</protein>
<organism evidence="1 2">
    <name type="scientific">Actinomadura adrarensis</name>
    <dbReference type="NCBI Taxonomy" id="1819600"/>
    <lineage>
        <taxon>Bacteria</taxon>
        <taxon>Bacillati</taxon>
        <taxon>Actinomycetota</taxon>
        <taxon>Actinomycetes</taxon>
        <taxon>Streptosporangiales</taxon>
        <taxon>Thermomonosporaceae</taxon>
        <taxon>Actinomadura</taxon>
    </lineage>
</organism>
<evidence type="ECO:0000313" key="1">
    <source>
        <dbReference type="EMBL" id="MFD0856722.1"/>
    </source>
</evidence>
<sequence length="45" mass="5118">MPDRRVRTRPRVVKRAISEYNAKGTIDRTSYKATISINILTASNP</sequence>
<dbReference type="EMBL" id="JBHTIR010004233">
    <property type="protein sequence ID" value="MFD0856722.1"/>
    <property type="molecule type" value="Genomic_DNA"/>
</dbReference>
<comment type="caution">
    <text evidence="1">The sequence shown here is derived from an EMBL/GenBank/DDBJ whole genome shotgun (WGS) entry which is preliminary data.</text>
</comment>
<accession>A0ABW3CRY1</accession>
<name>A0ABW3CRY1_9ACTN</name>
<dbReference type="Proteomes" id="UP001597083">
    <property type="component" value="Unassembled WGS sequence"/>
</dbReference>
<gene>
    <name evidence="1" type="ORF">ACFQ07_31105</name>
</gene>
<evidence type="ECO:0000313" key="2">
    <source>
        <dbReference type="Proteomes" id="UP001597083"/>
    </source>
</evidence>
<reference evidence="2" key="1">
    <citation type="journal article" date="2019" name="Int. J. Syst. Evol. Microbiol.">
        <title>The Global Catalogue of Microorganisms (GCM) 10K type strain sequencing project: providing services to taxonomists for standard genome sequencing and annotation.</title>
        <authorList>
            <consortium name="The Broad Institute Genomics Platform"/>
            <consortium name="The Broad Institute Genome Sequencing Center for Infectious Disease"/>
            <person name="Wu L."/>
            <person name="Ma J."/>
        </authorList>
    </citation>
    <scope>NUCLEOTIDE SEQUENCE [LARGE SCALE GENOMIC DNA]</scope>
    <source>
        <strain evidence="2">JCM 31696</strain>
    </source>
</reference>
<keyword evidence="2" id="KW-1185">Reference proteome</keyword>